<dbReference type="GO" id="GO:0007156">
    <property type="term" value="P:homophilic cell adhesion via plasma membrane adhesion molecules"/>
    <property type="evidence" value="ECO:0007669"/>
    <property type="project" value="InterPro"/>
</dbReference>
<dbReference type="CDD" id="cd11304">
    <property type="entry name" value="Cadherin_repeat"/>
    <property type="match status" value="1"/>
</dbReference>
<dbReference type="PROSITE" id="PS50268">
    <property type="entry name" value="CADHERIN_2"/>
    <property type="match status" value="1"/>
</dbReference>
<evidence type="ECO:0000313" key="14">
    <source>
        <dbReference type="RefSeq" id="XP_026688609.1"/>
    </source>
</evidence>
<proteinExistence type="predicted"/>
<dbReference type="RefSeq" id="XP_026688609.1">
    <property type="nucleotide sequence ID" value="XM_026832808.1"/>
</dbReference>
<gene>
    <name evidence="14" type="primary">LOC113473043</name>
</gene>
<dbReference type="Gene3D" id="2.60.40.60">
    <property type="entry name" value="Cadherins"/>
    <property type="match status" value="2"/>
</dbReference>
<dbReference type="InterPro" id="IPR020894">
    <property type="entry name" value="Cadherin_CS"/>
</dbReference>
<comment type="subcellular location">
    <subcellularLocation>
        <location evidence="1">Cell membrane</location>
        <topology evidence="1">Single-pass membrane protein</topology>
    </subcellularLocation>
    <subcellularLocation>
        <location evidence="2">Membrane</location>
        <topology evidence="2">Single-pass type I membrane protein</topology>
    </subcellularLocation>
</comment>
<evidence type="ECO:0000256" key="9">
    <source>
        <dbReference type="ARBA" id="ARBA00023136"/>
    </source>
</evidence>
<dbReference type="PRINTS" id="PR00205">
    <property type="entry name" value="CADHERIN"/>
</dbReference>
<accession>A0A3Q0JJQ4</accession>
<keyword evidence="4" id="KW-0732">Signal</keyword>
<feature type="domain" description="Cadherin" evidence="12">
    <location>
        <begin position="19"/>
        <end position="128"/>
    </location>
</feature>
<feature type="non-terminal residue" evidence="14">
    <location>
        <position position="158"/>
    </location>
</feature>
<evidence type="ECO:0000256" key="3">
    <source>
        <dbReference type="ARBA" id="ARBA00022692"/>
    </source>
</evidence>
<keyword evidence="9" id="KW-0472">Membrane</keyword>
<dbReference type="PANTHER" id="PTHR24026:SF137">
    <property type="entry name" value="CADHERIN-RELATED TUMOR SUPPRESSOR"/>
    <property type="match status" value="1"/>
</dbReference>
<dbReference type="SMART" id="SM00112">
    <property type="entry name" value="CA"/>
    <property type="match status" value="1"/>
</dbReference>
<dbReference type="Pfam" id="PF00028">
    <property type="entry name" value="Cadherin"/>
    <property type="match status" value="1"/>
</dbReference>
<dbReference type="KEGG" id="dci:113473043"/>
<reference evidence="14" key="1">
    <citation type="submission" date="2025-08" db="UniProtKB">
        <authorList>
            <consortium name="RefSeq"/>
        </authorList>
    </citation>
    <scope>IDENTIFICATION</scope>
</reference>
<keyword evidence="13" id="KW-1185">Reference proteome</keyword>
<evidence type="ECO:0000256" key="10">
    <source>
        <dbReference type="ARBA" id="ARBA00023180"/>
    </source>
</evidence>
<evidence type="ECO:0000256" key="7">
    <source>
        <dbReference type="ARBA" id="ARBA00022889"/>
    </source>
</evidence>
<dbReference type="AlphaFoldDB" id="A0A3Q0JJQ4"/>
<sequence>MVPVTVLIRDVNDNSPEFSKQVYEVSVAENAVKGTTVGKVQAFDEDTGTFGTEGIRYTGLGGSVADMLKLDPISGILTVNSDMPLFDREQAARHFVTAEARDELGYGNRNTVQIIINILDKNDNAPAFLQNKYETRLLENKMDFETPLVVEATDMDQN</sequence>
<dbReference type="GeneID" id="113473043"/>
<evidence type="ECO:0000259" key="12">
    <source>
        <dbReference type="PROSITE" id="PS50268"/>
    </source>
</evidence>
<dbReference type="InterPro" id="IPR015919">
    <property type="entry name" value="Cadherin-like_sf"/>
</dbReference>
<keyword evidence="6 11" id="KW-0106">Calcium</keyword>
<evidence type="ECO:0000256" key="4">
    <source>
        <dbReference type="ARBA" id="ARBA00022729"/>
    </source>
</evidence>
<dbReference type="PaxDb" id="121845-A0A3Q0JJQ4"/>
<keyword evidence="5" id="KW-0677">Repeat</keyword>
<evidence type="ECO:0000256" key="5">
    <source>
        <dbReference type="ARBA" id="ARBA00022737"/>
    </source>
</evidence>
<dbReference type="PROSITE" id="PS00232">
    <property type="entry name" value="CADHERIN_1"/>
    <property type="match status" value="2"/>
</dbReference>
<name>A0A3Q0JJQ4_DIACI</name>
<evidence type="ECO:0000256" key="8">
    <source>
        <dbReference type="ARBA" id="ARBA00022989"/>
    </source>
</evidence>
<dbReference type="FunFam" id="2.60.40.60:FF:000118">
    <property type="entry name" value="protocadherin Fat 4"/>
    <property type="match status" value="1"/>
</dbReference>
<keyword evidence="10" id="KW-0325">Glycoprotein</keyword>
<keyword evidence="3" id="KW-0812">Transmembrane</keyword>
<protein>
    <submittedName>
        <fullName evidence="14">Cadherin-87A-like</fullName>
    </submittedName>
</protein>
<dbReference type="SUPFAM" id="SSF49313">
    <property type="entry name" value="Cadherin-like"/>
    <property type="match status" value="1"/>
</dbReference>
<dbReference type="Proteomes" id="UP000079169">
    <property type="component" value="Unplaced"/>
</dbReference>
<evidence type="ECO:0000313" key="13">
    <source>
        <dbReference type="Proteomes" id="UP000079169"/>
    </source>
</evidence>
<dbReference type="PANTHER" id="PTHR24026">
    <property type="entry name" value="FAT ATYPICAL CADHERIN-RELATED"/>
    <property type="match status" value="1"/>
</dbReference>
<dbReference type="STRING" id="121845.A0A3Q0JJQ4"/>
<dbReference type="InterPro" id="IPR002126">
    <property type="entry name" value="Cadherin-like_dom"/>
</dbReference>
<keyword evidence="8" id="KW-1133">Transmembrane helix</keyword>
<evidence type="ECO:0000256" key="2">
    <source>
        <dbReference type="ARBA" id="ARBA00004479"/>
    </source>
</evidence>
<dbReference type="GO" id="GO:0005886">
    <property type="term" value="C:plasma membrane"/>
    <property type="evidence" value="ECO:0007669"/>
    <property type="project" value="UniProtKB-SubCell"/>
</dbReference>
<keyword evidence="7" id="KW-0130">Cell adhesion</keyword>
<organism evidence="13 14">
    <name type="scientific">Diaphorina citri</name>
    <name type="common">Asian citrus psyllid</name>
    <dbReference type="NCBI Taxonomy" id="121845"/>
    <lineage>
        <taxon>Eukaryota</taxon>
        <taxon>Metazoa</taxon>
        <taxon>Ecdysozoa</taxon>
        <taxon>Arthropoda</taxon>
        <taxon>Hexapoda</taxon>
        <taxon>Insecta</taxon>
        <taxon>Pterygota</taxon>
        <taxon>Neoptera</taxon>
        <taxon>Paraneoptera</taxon>
        <taxon>Hemiptera</taxon>
        <taxon>Sternorrhyncha</taxon>
        <taxon>Psylloidea</taxon>
        <taxon>Psyllidae</taxon>
        <taxon>Diaphorininae</taxon>
        <taxon>Diaphorina</taxon>
    </lineage>
</organism>
<evidence type="ECO:0000256" key="11">
    <source>
        <dbReference type="PROSITE-ProRule" id="PRU00043"/>
    </source>
</evidence>
<evidence type="ECO:0000256" key="6">
    <source>
        <dbReference type="ARBA" id="ARBA00022837"/>
    </source>
</evidence>
<dbReference type="GO" id="GO:0005509">
    <property type="term" value="F:calcium ion binding"/>
    <property type="evidence" value="ECO:0007669"/>
    <property type="project" value="UniProtKB-UniRule"/>
</dbReference>
<evidence type="ECO:0000256" key="1">
    <source>
        <dbReference type="ARBA" id="ARBA00004162"/>
    </source>
</evidence>